<reference evidence="2" key="1">
    <citation type="journal article" date="2019" name="Int. J. Syst. Evol. Microbiol.">
        <title>The Global Catalogue of Microorganisms (GCM) 10K type strain sequencing project: providing services to taxonomists for standard genome sequencing and annotation.</title>
        <authorList>
            <consortium name="The Broad Institute Genomics Platform"/>
            <consortium name="The Broad Institute Genome Sequencing Center for Infectious Disease"/>
            <person name="Wu L."/>
            <person name="Ma J."/>
        </authorList>
    </citation>
    <scope>NUCLEOTIDE SEQUENCE [LARGE SCALE GENOMIC DNA]</scope>
    <source>
        <strain evidence="2">JCM 10649</strain>
    </source>
</reference>
<sequence>MAETNPIELQKALKGAPYPADRDKLVAVAKKNKAGSDMVEKISHLDQKSFESPADVQKAVFGTQ</sequence>
<dbReference type="EMBL" id="BAAAHB010000056">
    <property type="protein sequence ID" value="GAA0477548.1"/>
    <property type="molecule type" value="Genomic_DNA"/>
</dbReference>
<comment type="caution">
    <text evidence="1">The sequence shown here is derived from an EMBL/GenBank/DDBJ whole genome shotgun (WGS) entry which is preliminary data.</text>
</comment>
<dbReference type="InterPro" id="IPR021527">
    <property type="entry name" value="DUF2795"/>
</dbReference>
<accession>A0ABP3KE18</accession>
<evidence type="ECO:0000313" key="1">
    <source>
        <dbReference type="EMBL" id="GAA0477548.1"/>
    </source>
</evidence>
<dbReference type="RefSeq" id="WP_344093514.1">
    <property type="nucleotide sequence ID" value="NZ_BAAAHB010000056.1"/>
</dbReference>
<gene>
    <name evidence="1" type="ORF">GCM10009544_44370</name>
</gene>
<dbReference type="Pfam" id="PF11387">
    <property type="entry name" value="DUF2795"/>
    <property type="match status" value="1"/>
</dbReference>
<protein>
    <submittedName>
        <fullName evidence="1">DUF2795 domain-containing protein</fullName>
    </submittedName>
</protein>
<evidence type="ECO:0000313" key="2">
    <source>
        <dbReference type="Proteomes" id="UP001499895"/>
    </source>
</evidence>
<keyword evidence="2" id="KW-1185">Reference proteome</keyword>
<organism evidence="1 2">
    <name type="scientific">Streptomyces stramineus</name>
    <dbReference type="NCBI Taxonomy" id="173861"/>
    <lineage>
        <taxon>Bacteria</taxon>
        <taxon>Bacillati</taxon>
        <taxon>Actinomycetota</taxon>
        <taxon>Actinomycetes</taxon>
        <taxon>Kitasatosporales</taxon>
        <taxon>Streptomycetaceae</taxon>
        <taxon>Streptomyces</taxon>
    </lineage>
</organism>
<dbReference type="Proteomes" id="UP001499895">
    <property type="component" value="Unassembled WGS sequence"/>
</dbReference>
<name>A0ABP3KE18_9ACTN</name>
<proteinExistence type="predicted"/>